<evidence type="ECO:0000313" key="1">
    <source>
        <dbReference type="EMBL" id="SMH66199.1"/>
    </source>
</evidence>
<dbReference type="EMBL" id="LT841305">
    <property type="protein sequence ID" value="SMH66199.1"/>
    <property type="molecule type" value="Genomic_DNA"/>
</dbReference>
<dbReference type="Proteomes" id="UP000193925">
    <property type="component" value="Chromosome AFERRI"/>
</dbReference>
<accession>A0ABY1MR84</accession>
<sequence>MKKTMYGSQNNINILKPPDIPISQHHKTNQHERNCRGNNHVHQPIFSLLRMLSSSRVARNSTKPLGAVILIEALSIGHLHAHLQRHGLMMARLHQWYYASRWFGLAVSFDRDAWAQGG</sequence>
<organism evidence="1 2">
    <name type="scientific">Acidithiobacillus ferrivorans</name>
    <dbReference type="NCBI Taxonomy" id="160808"/>
    <lineage>
        <taxon>Bacteria</taxon>
        <taxon>Pseudomonadati</taxon>
        <taxon>Pseudomonadota</taxon>
        <taxon>Acidithiobacillia</taxon>
        <taxon>Acidithiobacillales</taxon>
        <taxon>Acidithiobacillaceae</taxon>
        <taxon>Acidithiobacillus</taxon>
    </lineage>
</organism>
<evidence type="ECO:0008006" key="3">
    <source>
        <dbReference type="Google" id="ProtNLM"/>
    </source>
</evidence>
<keyword evidence="2" id="KW-1185">Reference proteome</keyword>
<gene>
    <name evidence="1" type="ORF">AFERRI_20988</name>
</gene>
<proteinExistence type="predicted"/>
<name>A0ABY1MR84_9PROT</name>
<evidence type="ECO:0000313" key="2">
    <source>
        <dbReference type="Proteomes" id="UP000193925"/>
    </source>
</evidence>
<reference evidence="1 2" key="1">
    <citation type="submission" date="2017-03" db="EMBL/GenBank/DDBJ databases">
        <authorList>
            <person name="Regsiter A."/>
            <person name="William W."/>
        </authorList>
    </citation>
    <scope>NUCLEOTIDE SEQUENCE [LARGE SCALE GENOMIC DNA]</scope>
    <source>
        <strain evidence="1">PRJEB5721</strain>
    </source>
</reference>
<protein>
    <recommendedName>
        <fullName evidence="3">Transposase</fullName>
    </recommendedName>
</protein>